<sequence length="71" mass="7735">MLSTFILADNQFVGLVAQDPQFTGQIGPGTSVTGNVTLEALPSDVKQFTLYFQLTEGYSTDRQNVTFDATQ</sequence>
<keyword evidence="2" id="KW-1185">Reference proteome</keyword>
<dbReference type="Proteomes" id="UP000183508">
    <property type="component" value="Unassembled WGS sequence"/>
</dbReference>
<reference evidence="2" key="1">
    <citation type="submission" date="2016-10" db="EMBL/GenBank/DDBJ databases">
        <authorList>
            <person name="Varghese N."/>
        </authorList>
    </citation>
    <scope>NUCLEOTIDE SEQUENCE [LARGE SCALE GENOMIC DNA]</scope>
    <source>
        <strain evidence="2">DSM 17980</strain>
    </source>
</reference>
<dbReference type="AlphaFoldDB" id="A0A1I7JHG3"/>
<accession>A0A1I7JHG3</accession>
<proteinExistence type="predicted"/>
<name>A0A1I7JHG3_9BACL</name>
<gene>
    <name evidence="1" type="ORF">SAMN05421543_11030</name>
</gene>
<protein>
    <submittedName>
        <fullName evidence="1">Uncharacterized protein</fullName>
    </submittedName>
</protein>
<evidence type="ECO:0000313" key="2">
    <source>
        <dbReference type="Proteomes" id="UP000183508"/>
    </source>
</evidence>
<evidence type="ECO:0000313" key="1">
    <source>
        <dbReference type="EMBL" id="SFU84639.1"/>
    </source>
</evidence>
<dbReference type="RefSeq" id="WP_074952399.1">
    <property type="nucleotide sequence ID" value="NZ_FPBV01000010.1"/>
</dbReference>
<dbReference type="EMBL" id="FPBV01000010">
    <property type="protein sequence ID" value="SFU84639.1"/>
    <property type="molecule type" value="Genomic_DNA"/>
</dbReference>
<organism evidence="1 2">
    <name type="scientific">Alicyclobacillus macrosporangiidus</name>
    <dbReference type="NCBI Taxonomy" id="392015"/>
    <lineage>
        <taxon>Bacteria</taxon>
        <taxon>Bacillati</taxon>
        <taxon>Bacillota</taxon>
        <taxon>Bacilli</taxon>
        <taxon>Bacillales</taxon>
        <taxon>Alicyclobacillaceae</taxon>
        <taxon>Alicyclobacillus</taxon>
    </lineage>
</organism>